<dbReference type="Gene3D" id="1.10.1660.10">
    <property type="match status" value="1"/>
</dbReference>
<gene>
    <name evidence="1" type="ORF">K7C98_32395</name>
</gene>
<name>A0ABS7U0U0_9BACT</name>
<evidence type="ECO:0000313" key="2">
    <source>
        <dbReference type="Proteomes" id="UP001139031"/>
    </source>
</evidence>
<evidence type="ECO:0008006" key="3">
    <source>
        <dbReference type="Google" id="ProtNLM"/>
    </source>
</evidence>
<evidence type="ECO:0000313" key="1">
    <source>
        <dbReference type="EMBL" id="MBZ5713957.1"/>
    </source>
</evidence>
<comment type="caution">
    <text evidence="1">The sequence shown here is derived from an EMBL/GenBank/DDBJ whole genome shotgun (WGS) entry which is preliminary data.</text>
</comment>
<keyword evidence="2" id="KW-1185">Reference proteome</keyword>
<dbReference type="InterPro" id="IPR009061">
    <property type="entry name" value="DNA-bd_dom_put_sf"/>
</dbReference>
<dbReference type="EMBL" id="JAIRAU010000045">
    <property type="protein sequence ID" value="MBZ5713957.1"/>
    <property type="molecule type" value="Genomic_DNA"/>
</dbReference>
<sequence>MQITGLSKDTMYDWADMGLLPAPEVLSDGRRGIKSRWPIEALERARFVMARRAELLTLAEIRVLVIEKWGPPTPEDIARREAARELRRPKRLRSQRQR</sequence>
<dbReference type="SUPFAM" id="SSF46955">
    <property type="entry name" value="Putative DNA-binding domain"/>
    <property type="match status" value="1"/>
</dbReference>
<proteinExistence type="predicted"/>
<protein>
    <recommendedName>
        <fullName evidence="3">HTH merR-type domain-containing protein</fullName>
    </recommendedName>
</protein>
<accession>A0ABS7U0U0</accession>
<organism evidence="1 2">
    <name type="scientific">Nannocystis pusilla</name>
    <dbReference type="NCBI Taxonomy" id="889268"/>
    <lineage>
        <taxon>Bacteria</taxon>
        <taxon>Pseudomonadati</taxon>
        <taxon>Myxococcota</taxon>
        <taxon>Polyangia</taxon>
        <taxon>Nannocystales</taxon>
        <taxon>Nannocystaceae</taxon>
        <taxon>Nannocystis</taxon>
    </lineage>
</organism>
<dbReference type="Proteomes" id="UP001139031">
    <property type="component" value="Unassembled WGS sequence"/>
</dbReference>
<reference evidence="1" key="1">
    <citation type="submission" date="2021-08" db="EMBL/GenBank/DDBJ databases">
        <authorList>
            <person name="Stevens D.C."/>
        </authorList>
    </citation>
    <scope>NUCLEOTIDE SEQUENCE</scope>
    <source>
        <strain evidence="1">DSM 53165</strain>
    </source>
</reference>